<feature type="transmembrane region" description="Helical" evidence="1">
    <location>
        <begin position="12"/>
        <end position="39"/>
    </location>
</feature>
<accession>A0A1G2ASI7</accession>
<protein>
    <submittedName>
        <fullName evidence="2">Uncharacterized protein</fullName>
    </submittedName>
</protein>
<evidence type="ECO:0000313" key="2">
    <source>
        <dbReference type="EMBL" id="OGY79871.1"/>
    </source>
</evidence>
<feature type="transmembrane region" description="Helical" evidence="1">
    <location>
        <begin position="51"/>
        <end position="69"/>
    </location>
</feature>
<dbReference type="AlphaFoldDB" id="A0A1G2ASI7"/>
<name>A0A1G2ASI7_9BACT</name>
<keyword evidence="1" id="KW-0472">Membrane</keyword>
<evidence type="ECO:0000313" key="3">
    <source>
        <dbReference type="Proteomes" id="UP000177165"/>
    </source>
</evidence>
<dbReference type="Proteomes" id="UP000177165">
    <property type="component" value="Unassembled WGS sequence"/>
</dbReference>
<sequence>MNNFGYLVPRPLSFFFIFLWLFFLLPLSIMGFGTTFILALKQNQPVAQKSLFFLALCSIFFIVNVSLFLHSRNESILLGQLGDLIVQKLQLYKEQNGSYPEQFSFVLNTFTSAQQNVIEDQFDYSLIQSNSREGFSLRYEFGFFSWLRGCEFFSLHPSPLWNCYPD</sequence>
<proteinExistence type="predicted"/>
<keyword evidence="1" id="KW-0812">Transmembrane</keyword>
<dbReference type="EMBL" id="MHKB01000004">
    <property type="protein sequence ID" value="OGY79871.1"/>
    <property type="molecule type" value="Genomic_DNA"/>
</dbReference>
<organism evidence="2 3">
    <name type="scientific">Candidatus Kerfeldbacteria bacterium RIFCSPHIGHO2_02_FULL_42_14</name>
    <dbReference type="NCBI Taxonomy" id="1798540"/>
    <lineage>
        <taxon>Bacteria</taxon>
        <taxon>Candidatus Kerfeldiibacteriota</taxon>
    </lineage>
</organism>
<evidence type="ECO:0000256" key="1">
    <source>
        <dbReference type="SAM" id="Phobius"/>
    </source>
</evidence>
<dbReference type="STRING" id="1798540.A3B74_02900"/>
<reference evidence="2 3" key="1">
    <citation type="journal article" date="2016" name="Nat. Commun.">
        <title>Thousands of microbial genomes shed light on interconnected biogeochemical processes in an aquifer system.</title>
        <authorList>
            <person name="Anantharaman K."/>
            <person name="Brown C.T."/>
            <person name="Hug L.A."/>
            <person name="Sharon I."/>
            <person name="Castelle C.J."/>
            <person name="Probst A.J."/>
            <person name="Thomas B.C."/>
            <person name="Singh A."/>
            <person name="Wilkins M.J."/>
            <person name="Karaoz U."/>
            <person name="Brodie E.L."/>
            <person name="Williams K.H."/>
            <person name="Hubbard S.S."/>
            <person name="Banfield J.F."/>
        </authorList>
    </citation>
    <scope>NUCLEOTIDE SEQUENCE [LARGE SCALE GENOMIC DNA]</scope>
</reference>
<comment type="caution">
    <text evidence="2">The sequence shown here is derived from an EMBL/GenBank/DDBJ whole genome shotgun (WGS) entry which is preliminary data.</text>
</comment>
<keyword evidence="1" id="KW-1133">Transmembrane helix</keyword>
<gene>
    <name evidence="2" type="ORF">A3B74_02900</name>
</gene>